<dbReference type="PANTHER" id="PTHR45138">
    <property type="entry name" value="REGULATORY COMPONENTS OF SENSORY TRANSDUCTION SYSTEM"/>
    <property type="match status" value="1"/>
</dbReference>
<dbReference type="PROSITE" id="PS50110">
    <property type="entry name" value="RESPONSE_REGULATORY"/>
    <property type="match status" value="2"/>
</dbReference>
<accession>A0A1H8F710</accession>
<dbReference type="GO" id="GO:0005886">
    <property type="term" value="C:plasma membrane"/>
    <property type="evidence" value="ECO:0007669"/>
    <property type="project" value="TreeGrafter"/>
</dbReference>
<feature type="modified residue" description="4-aspartylphosphate" evidence="3">
    <location>
        <position position="53"/>
    </location>
</feature>
<dbReference type="STRING" id="1077947.SAMN05216227_101053"/>
<dbReference type="PROSITE" id="PS50887">
    <property type="entry name" value="GGDEF"/>
    <property type="match status" value="1"/>
</dbReference>
<comment type="catalytic activity">
    <reaction evidence="2">
        <text>2 GTP = 3',3'-c-di-GMP + 2 diphosphate</text>
        <dbReference type="Rhea" id="RHEA:24898"/>
        <dbReference type="ChEBI" id="CHEBI:33019"/>
        <dbReference type="ChEBI" id="CHEBI:37565"/>
        <dbReference type="ChEBI" id="CHEBI:58805"/>
        <dbReference type="EC" id="2.7.7.65"/>
    </reaction>
</comment>
<name>A0A1H8F710_9RHOB</name>
<feature type="domain" description="Response regulatory" evidence="4">
    <location>
        <begin position="4"/>
        <end position="120"/>
    </location>
</feature>
<evidence type="ECO:0000256" key="3">
    <source>
        <dbReference type="PROSITE-ProRule" id="PRU00169"/>
    </source>
</evidence>
<dbReference type="SUPFAM" id="SSF55073">
    <property type="entry name" value="Nucleotide cyclase"/>
    <property type="match status" value="1"/>
</dbReference>
<dbReference type="InterPro" id="IPR000160">
    <property type="entry name" value="GGDEF_dom"/>
</dbReference>
<evidence type="ECO:0000259" key="4">
    <source>
        <dbReference type="PROSITE" id="PS50110"/>
    </source>
</evidence>
<dbReference type="InterPro" id="IPR029787">
    <property type="entry name" value="Nucleotide_cyclase"/>
</dbReference>
<dbReference type="Proteomes" id="UP000183002">
    <property type="component" value="Unassembled WGS sequence"/>
</dbReference>
<evidence type="ECO:0000313" key="7">
    <source>
        <dbReference type="Proteomes" id="UP000183002"/>
    </source>
</evidence>
<proteinExistence type="predicted"/>
<dbReference type="EMBL" id="FOCO01000010">
    <property type="protein sequence ID" value="SEN27519.1"/>
    <property type="molecule type" value="Genomic_DNA"/>
</dbReference>
<dbReference type="InterPro" id="IPR001789">
    <property type="entry name" value="Sig_transdc_resp-reg_receiver"/>
</dbReference>
<dbReference type="InterPro" id="IPR043128">
    <property type="entry name" value="Rev_trsase/Diguanyl_cyclase"/>
</dbReference>
<feature type="domain" description="Response regulatory" evidence="4">
    <location>
        <begin position="153"/>
        <end position="271"/>
    </location>
</feature>
<dbReference type="Pfam" id="PF00990">
    <property type="entry name" value="GGDEF"/>
    <property type="match status" value="1"/>
</dbReference>
<dbReference type="GO" id="GO:0052621">
    <property type="term" value="F:diguanylate cyclase activity"/>
    <property type="evidence" value="ECO:0007669"/>
    <property type="project" value="UniProtKB-EC"/>
</dbReference>
<dbReference type="EC" id="2.7.7.65" evidence="1"/>
<dbReference type="GO" id="GO:1902201">
    <property type="term" value="P:negative regulation of bacterial-type flagellum-dependent cell motility"/>
    <property type="evidence" value="ECO:0007669"/>
    <property type="project" value="TreeGrafter"/>
</dbReference>
<comment type="caution">
    <text evidence="3">Lacks conserved residue(s) required for the propagation of feature annotation.</text>
</comment>
<dbReference type="SMART" id="SM00448">
    <property type="entry name" value="REC"/>
    <property type="match status" value="1"/>
</dbReference>
<reference evidence="6 7" key="1">
    <citation type="submission" date="2016-10" db="EMBL/GenBank/DDBJ databases">
        <authorList>
            <person name="de Groot N.N."/>
        </authorList>
    </citation>
    <scope>NUCLEOTIDE SEQUENCE [LARGE SCALE GENOMIC DNA]</scope>
    <source>
        <strain evidence="6 7">CGMCC 1.10836</strain>
    </source>
</reference>
<keyword evidence="7" id="KW-1185">Reference proteome</keyword>
<feature type="domain" description="GGDEF" evidence="5">
    <location>
        <begin position="321"/>
        <end position="459"/>
    </location>
</feature>
<dbReference type="OrthoDB" id="9812260at2"/>
<gene>
    <name evidence="6" type="ORF">SAMN05216227_101053</name>
</gene>
<keyword evidence="3" id="KW-0597">Phosphoprotein</keyword>
<sequence length="461" mass="49737">MSGKILIVDDVATNRIVYKVKLGAACYAPMMAADGKTCLAMARSEKPDLILLDLVLPDMSGTEVLRHLRADPATASIPVVVFSAEADAAARLAALAAGADDFLTKSVDDQTLMARLRNLLRGREALTELENGTAPLRTLGFAEPTAAFALPGSIALVTHRPETALRWRRDLGPHLRDQMIMLSRETALSDTPNLPPPDVYVIESDLADPMGGLRLMSELRSRTLTRHAAICIVKTGDAPGDAAMAFDLGANEVVLTGVDPREFGLRIARLMQRKRAADQLRASVRDGLRLAVIDPLTGLYNRRYALNRLSEIAELALTTERPFAVMVLDLDRFKEVNDTHGHPAGDAVLTEVARRMTINIRQNDLLARIGGEEFLIALPETDLAQANMIAQRLCEAVQEAPFDVPGAAPLRLTTSIGLAIWSGARMLGHASVSEVIDRADQALLGAKSAGRNRVTIGRSAA</sequence>
<evidence type="ECO:0000313" key="6">
    <source>
        <dbReference type="EMBL" id="SEN27519.1"/>
    </source>
</evidence>
<dbReference type="Gene3D" id="3.40.50.2300">
    <property type="match status" value="1"/>
</dbReference>
<dbReference type="InterPro" id="IPR011006">
    <property type="entry name" value="CheY-like_superfamily"/>
</dbReference>
<dbReference type="NCBIfam" id="TIGR00254">
    <property type="entry name" value="GGDEF"/>
    <property type="match status" value="1"/>
</dbReference>
<dbReference type="InterPro" id="IPR050469">
    <property type="entry name" value="Diguanylate_Cyclase"/>
</dbReference>
<dbReference type="SMART" id="SM00267">
    <property type="entry name" value="GGDEF"/>
    <property type="match status" value="1"/>
</dbReference>
<evidence type="ECO:0000259" key="5">
    <source>
        <dbReference type="PROSITE" id="PS50887"/>
    </source>
</evidence>
<dbReference type="PANTHER" id="PTHR45138:SF9">
    <property type="entry name" value="DIGUANYLATE CYCLASE DGCM-RELATED"/>
    <property type="match status" value="1"/>
</dbReference>
<dbReference type="FunFam" id="3.30.70.270:FF:000001">
    <property type="entry name" value="Diguanylate cyclase domain protein"/>
    <property type="match status" value="1"/>
</dbReference>
<protein>
    <recommendedName>
        <fullName evidence="1">diguanylate cyclase</fullName>
        <ecNumber evidence="1">2.7.7.65</ecNumber>
    </recommendedName>
</protein>
<evidence type="ECO:0000256" key="1">
    <source>
        <dbReference type="ARBA" id="ARBA00012528"/>
    </source>
</evidence>
<dbReference type="Pfam" id="PF00072">
    <property type="entry name" value="Response_reg"/>
    <property type="match status" value="1"/>
</dbReference>
<dbReference type="GO" id="GO:0000160">
    <property type="term" value="P:phosphorelay signal transduction system"/>
    <property type="evidence" value="ECO:0007669"/>
    <property type="project" value="InterPro"/>
</dbReference>
<evidence type="ECO:0000256" key="2">
    <source>
        <dbReference type="ARBA" id="ARBA00034247"/>
    </source>
</evidence>
<dbReference type="CDD" id="cd01949">
    <property type="entry name" value="GGDEF"/>
    <property type="match status" value="1"/>
</dbReference>
<dbReference type="SUPFAM" id="SSF52172">
    <property type="entry name" value="CheY-like"/>
    <property type="match status" value="2"/>
</dbReference>
<dbReference type="GO" id="GO:0043709">
    <property type="term" value="P:cell adhesion involved in single-species biofilm formation"/>
    <property type="evidence" value="ECO:0007669"/>
    <property type="project" value="TreeGrafter"/>
</dbReference>
<organism evidence="6 7">
    <name type="scientific">Pseudorhodobacter antarcticus</name>
    <dbReference type="NCBI Taxonomy" id="1077947"/>
    <lineage>
        <taxon>Bacteria</taxon>
        <taxon>Pseudomonadati</taxon>
        <taxon>Pseudomonadota</taxon>
        <taxon>Alphaproteobacteria</taxon>
        <taxon>Rhodobacterales</taxon>
        <taxon>Paracoccaceae</taxon>
        <taxon>Pseudorhodobacter</taxon>
    </lineage>
</organism>
<dbReference type="Gene3D" id="3.30.70.270">
    <property type="match status" value="1"/>
</dbReference>
<dbReference type="AlphaFoldDB" id="A0A1H8F710"/>
<dbReference type="RefSeq" id="WP_050520480.1">
    <property type="nucleotide sequence ID" value="NZ_FOCO01000010.1"/>
</dbReference>